<evidence type="ECO:0000256" key="4">
    <source>
        <dbReference type="ARBA" id="ARBA00022723"/>
    </source>
</evidence>
<evidence type="ECO:0000256" key="8">
    <source>
        <dbReference type="PROSITE-ProRule" id="PRU00175"/>
    </source>
</evidence>
<keyword evidence="5 8" id="KW-0863">Zinc-finger</keyword>
<dbReference type="RefSeq" id="XP_031374216.1">
    <property type="nucleotide sequence ID" value="XM_031518356.1"/>
</dbReference>
<dbReference type="GeneID" id="116188902"/>
<proteinExistence type="predicted"/>
<evidence type="ECO:0000256" key="2">
    <source>
        <dbReference type="ARBA" id="ARBA00012483"/>
    </source>
</evidence>
<dbReference type="OrthoDB" id="8062037at2759"/>
<dbReference type="AlphaFoldDB" id="A0A6P8BX80"/>
<dbReference type="PANTHER" id="PTHR22937">
    <property type="entry name" value="E3 UBIQUITIN-PROTEIN LIGASE RNF165"/>
    <property type="match status" value="1"/>
</dbReference>
<name>A0A6P8BX80_PUNGR</name>
<keyword evidence="7" id="KW-0862">Zinc</keyword>
<dbReference type="GO" id="GO:0061630">
    <property type="term" value="F:ubiquitin protein ligase activity"/>
    <property type="evidence" value="ECO:0007669"/>
    <property type="project" value="UniProtKB-EC"/>
</dbReference>
<dbReference type="PANTHER" id="PTHR22937:SF222">
    <property type="entry name" value="RING-TYPE E3 UBIQUITIN TRANSFERASE"/>
    <property type="match status" value="1"/>
</dbReference>
<reference evidence="11" key="1">
    <citation type="journal article" date="2020" name="Plant Biotechnol. J.">
        <title>The pomegranate (Punica granatum L.) draft genome dissects genetic divergence between soft- and hard-seeded cultivars.</title>
        <authorList>
            <person name="Luo X."/>
            <person name="Li H."/>
            <person name="Wu Z."/>
            <person name="Yao W."/>
            <person name="Zhao P."/>
            <person name="Cao D."/>
            <person name="Yu H."/>
            <person name="Li K."/>
            <person name="Poudel K."/>
            <person name="Zhao D."/>
            <person name="Zhang F."/>
            <person name="Xia X."/>
            <person name="Chen L."/>
            <person name="Wang Q."/>
            <person name="Jing D."/>
            <person name="Cao S."/>
        </authorList>
    </citation>
    <scope>NUCLEOTIDE SEQUENCE [LARGE SCALE GENOMIC DNA]</scope>
    <source>
        <strain evidence="11">cv. Tunisia</strain>
    </source>
</reference>
<sequence length="400" mass="44180">MSSEDRCSNLEQNYCSRRHEHHENNEPNGAMAQHSISQPTHFPAPYLYYPGVGPTIYSALFVYVPGHQFPSAHVDLGGPSAAYRMNSLVNRNGGLYSAAVSTHSWWYRSEPSISSFNGGGGAIAWNQPVATDYMHGSNIVFFGPPQVPVYIPIPYISNPHHNPIDTQHLGLRGRNQPGHNDAMCCPGPPSRTAPRYSSPHVSGDASSSSGIQRRAPRDDSPQVSANTPPGLGSGILGNAPRSTGPPTSVIQQLREAEPGHETNSRQNRDFHARVLLDDEVLIIDFSDDEETEDHVDAETQNHVTVDSRITEDIIESMRSSTRSADETIIGRLETIEQPSTSLKNREATSCTICLDVYEDQHEIQTLNCGHEYHSDCIKKWLRVKKKCPICRSEALPQKPK</sequence>
<dbReference type="GO" id="GO:0008270">
    <property type="term" value="F:zinc ion binding"/>
    <property type="evidence" value="ECO:0007669"/>
    <property type="project" value="UniProtKB-KW"/>
</dbReference>
<dbReference type="SUPFAM" id="SSF57850">
    <property type="entry name" value="RING/U-box"/>
    <property type="match status" value="1"/>
</dbReference>
<feature type="domain" description="RING-type" evidence="10">
    <location>
        <begin position="350"/>
        <end position="391"/>
    </location>
</feature>
<comment type="catalytic activity">
    <reaction evidence="1">
        <text>S-ubiquitinyl-[E2 ubiquitin-conjugating enzyme]-L-cysteine + [acceptor protein]-L-lysine = [E2 ubiquitin-conjugating enzyme]-L-cysteine + N(6)-ubiquitinyl-[acceptor protein]-L-lysine.</text>
        <dbReference type="EC" id="2.3.2.27"/>
    </reaction>
</comment>
<evidence type="ECO:0000313" key="11">
    <source>
        <dbReference type="Proteomes" id="UP000515151"/>
    </source>
</evidence>
<gene>
    <name evidence="12" type="primary">LOC116188902</name>
</gene>
<evidence type="ECO:0000256" key="1">
    <source>
        <dbReference type="ARBA" id="ARBA00000900"/>
    </source>
</evidence>
<dbReference type="Pfam" id="PF13639">
    <property type="entry name" value="zf-RING_2"/>
    <property type="match status" value="1"/>
</dbReference>
<evidence type="ECO:0000256" key="5">
    <source>
        <dbReference type="ARBA" id="ARBA00022771"/>
    </source>
</evidence>
<evidence type="ECO:0000256" key="7">
    <source>
        <dbReference type="ARBA" id="ARBA00022833"/>
    </source>
</evidence>
<evidence type="ECO:0000256" key="6">
    <source>
        <dbReference type="ARBA" id="ARBA00022786"/>
    </source>
</evidence>
<dbReference type="PROSITE" id="PS50089">
    <property type="entry name" value="ZF_RING_2"/>
    <property type="match status" value="1"/>
</dbReference>
<evidence type="ECO:0000256" key="3">
    <source>
        <dbReference type="ARBA" id="ARBA00022679"/>
    </source>
</evidence>
<dbReference type="Proteomes" id="UP000515151">
    <property type="component" value="Chromosome 8"/>
</dbReference>
<dbReference type="GO" id="GO:0005634">
    <property type="term" value="C:nucleus"/>
    <property type="evidence" value="ECO:0007669"/>
    <property type="project" value="TreeGrafter"/>
</dbReference>
<dbReference type="InterPro" id="IPR001841">
    <property type="entry name" value="Znf_RING"/>
</dbReference>
<feature type="region of interest" description="Disordered" evidence="9">
    <location>
        <begin position="164"/>
        <end position="248"/>
    </location>
</feature>
<dbReference type="Gene3D" id="3.30.40.10">
    <property type="entry name" value="Zinc/RING finger domain, C3HC4 (zinc finger)"/>
    <property type="match status" value="1"/>
</dbReference>
<keyword evidence="3" id="KW-0808">Transferase</keyword>
<reference evidence="12" key="2">
    <citation type="submission" date="2025-08" db="UniProtKB">
        <authorList>
            <consortium name="RefSeq"/>
        </authorList>
    </citation>
    <scope>IDENTIFICATION</scope>
    <source>
        <tissue evidence="12">Leaf</tissue>
    </source>
</reference>
<evidence type="ECO:0000313" key="12">
    <source>
        <dbReference type="RefSeq" id="XP_031374216.1"/>
    </source>
</evidence>
<accession>A0A6P8BX80</accession>
<dbReference type="InterPro" id="IPR045191">
    <property type="entry name" value="MBR1/2-like"/>
</dbReference>
<keyword evidence="11" id="KW-1185">Reference proteome</keyword>
<protein>
    <recommendedName>
        <fullName evidence="2">RING-type E3 ubiquitin transferase</fullName>
        <ecNumber evidence="2">2.3.2.27</ecNumber>
    </recommendedName>
</protein>
<organism evidence="11 12">
    <name type="scientific">Punica granatum</name>
    <name type="common">Pomegranate</name>
    <dbReference type="NCBI Taxonomy" id="22663"/>
    <lineage>
        <taxon>Eukaryota</taxon>
        <taxon>Viridiplantae</taxon>
        <taxon>Streptophyta</taxon>
        <taxon>Embryophyta</taxon>
        <taxon>Tracheophyta</taxon>
        <taxon>Spermatophyta</taxon>
        <taxon>Magnoliopsida</taxon>
        <taxon>eudicotyledons</taxon>
        <taxon>Gunneridae</taxon>
        <taxon>Pentapetalae</taxon>
        <taxon>rosids</taxon>
        <taxon>malvids</taxon>
        <taxon>Myrtales</taxon>
        <taxon>Lythraceae</taxon>
        <taxon>Punica</taxon>
    </lineage>
</organism>
<evidence type="ECO:0000259" key="10">
    <source>
        <dbReference type="PROSITE" id="PS50089"/>
    </source>
</evidence>
<dbReference type="InterPro" id="IPR013083">
    <property type="entry name" value="Znf_RING/FYVE/PHD"/>
</dbReference>
<evidence type="ECO:0000256" key="9">
    <source>
        <dbReference type="SAM" id="MobiDB-lite"/>
    </source>
</evidence>
<keyword evidence="4" id="KW-0479">Metal-binding</keyword>
<dbReference type="EC" id="2.3.2.27" evidence="2"/>
<keyword evidence="6" id="KW-0833">Ubl conjugation pathway</keyword>
<dbReference type="SMART" id="SM00184">
    <property type="entry name" value="RING"/>
    <property type="match status" value="1"/>
</dbReference>